<dbReference type="STRING" id="862908.BMS_3135"/>
<dbReference type="KEGG" id="bmx:BMS_3135"/>
<dbReference type="EMBL" id="FQ312005">
    <property type="protein sequence ID" value="CBW27892.1"/>
    <property type="molecule type" value="Genomic_DNA"/>
</dbReference>
<name>E1WZV6_HALMS</name>
<dbReference type="InterPro" id="IPR011051">
    <property type="entry name" value="RmlC_Cupin_sf"/>
</dbReference>
<dbReference type="eggNOG" id="COG0662">
    <property type="taxonomic scope" value="Bacteria"/>
</dbReference>
<evidence type="ECO:0000313" key="2">
    <source>
        <dbReference type="EMBL" id="CBW27892.1"/>
    </source>
</evidence>
<dbReference type="NCBIfam" id="TIGR04366">
    <property type="entry name" value="cupin_WbuC"/>
    <property type="match status" value="1"/>
</dbReference>
<evidence type="ECO:0000259" key="1">
    <source>
        <dbReference type="Pfam" id="PF19480"/>
    </source>
</evidence>
<gene>
    <name evidence="2" type="ordered locus">BMS_3135</name>
</gene>
<organism evidence="2 3">
    <name type="scientific">Halobacteriovorax marinus (strain ATCC BAA-682 / DSM 15412 / SJ)</name>
    <name type="common">Bacteriovorax marinus</name>
    <dbReference type="NCBI Taxonomy" id="862908"/>
    <lineage>
        <taxon>Bacteria</taxon>
        <taxon>Pseudomonadati</taxon>
        <taxon>Bdellovibrionota</taxon>
        <taxon>Bacteriovoracia</taxon>
        <taxon>Bacteriovoracales</taxon>
        <taxon>Halobacteriovoraceae</taxon>
        <taxon>Halobacteriovorax</taxon>
    </lineage>
</organism>
<feature type="domain" description="Cupin fold metalloprotein WbuC cupin" evidence="1">
    <location>
        <begin position="21"/>
        <end position="100"/>
    </location>
</feature>
<accession>E1WZV6</accession>
<dbReference type="InterPro" id="IPR027565">
    <property type="entry name" value="Cupin_WbuC"/>
</dbReference>
<dbReference type="InterPro" id="IPR046058">
    <property type="entry name" value="WbuC_cupin"/>
</dbReference>
<dbReference type="SUPFAM" id="SSF51182">
    <property type="entry name" value="RmlC-like cupins"/>
    <property type="match status" value="1"/>
</dbReference>
<dbReference type="Proteomes" id="UP000008963">
    <property type="component" value="Chromosome"/>
</dbReference>
<keyword evidence="3" id="KW-1185">Reference proteome</keyword>
<dbReference type="HOGENOM" id="CLU_121835_1_0_7"/>
<evidence type="ECO:0000313" key="3">
    <source>
        <dbReference type="Proteomes" id="UP000008963"/>
    </source>
</evidence>
<protein>
    <recommendedName>
        <fullName evidence="1">Cupin fold metalloprotein WbuC cupin domain-containing protein</fullName>
    </recommendedName>
</protein>
<proteinExistence type="predicted"/>
<dbReference type="AlphaFoldDB" id="E1WZV6"/>
<dbReference type="Pfam" id="PF19480">
    <property type="entry name" value="DUF6016"/>
    <property type="match status" value="1"/>
</dbReference>
<reference evidence="3" key="1">
    <citation type="journal article" date="2013" name="ISME J.">
        <title>A small predatory core genome in the divergent marine Bacteriovorax marinus SJ and the terrestrial Bdellovibrio bacteriovorus.</title>
        <authorList>
            <person name="Crossman L.C."/>
            <person name="Chen H."/>
            <person name="Cerdeno-Tarraga A.M."/>
            <person name="Brooks K."/>
            <person name="Quail M.A."/>
            <person name="Pineiro S.A."/>
            <person name="Hobley L."/>
            <person name="Sockett R.E."/>
            <person name="Bentley S.D."/>
            <person name="Parkhill J."/>
            <person name="Williams H.N."/>
            <person name="Stine O.C."/>
        </authorList>
    </citation>
    <scope>NUCLEOTIDE SEQUENCE [LARGE SCALE GENOMIC DNA]</scope>
    <source>
        <strain evidence="3">ATCC BAA-682 / DSM 15412 / SJ</strain>
    </source>
</reference>
<sequence>MGVTMSQAIFKRGDFVSLSVEDINTLKEEVTKSPTKRYRYCLHQAHQDSIQEMVIAMMEDSYCRPHSHPQASSESYHIIEGELLVLIFNDKGKVIDSVRLNSRENLILRMNNGTIHMPIALSEIVIYHETISGPFEKDLMVHYVDWAPREDDIEESKLFLNQVKSQYE</sequence>
<dbReference type="PATRIC" id="fig|862908.3.peg.2998"/>